<dbReference type="InterPro" id="IPR001387">
    <property type="entry name" value="Cro/C1-type_HTH"/>
</dbReference>
<dbReference type="InterPro" id="IPR010359">
    <property type="entry name" value="IrrE_HExxH"/>
</dbReference>
<dbReference type="CDD" id="cd00093">
    <property type="entry name" value="HTH_XRE"/>
    <property type="match status" value="1"/>
</dbReference>
<organism evidence="3 4">
    <name type="scientific">Christensenella tenuis</name>
    <dbReference type="NCBI Taxonomy" id="2763033"/>
    <lineage>
        <taxon>Bacteria</taxon>
        <taxon>Bacillati</taxon>
        <taxon>Bacillota</taxon>
        <taxon>Clostridia</taxon>
        <taxon>Christensenellales</taxon>
        <taxon>Christensenellaceae</taxon>
        <taxon>Christensenella</taxon>
    </lineage>
</organism>
<name>A0ABR7EDJ3_9FIRM</name>
<comment type="similarity">
    <text evidence="1">Belongs to the short-chain fatty acyl-CoA assimilation regulator (ScfR) family.</text>
</comment>
<dbReference type="RefSeq" id="WP_186857359.1">
    <property type="nucleotide sequence ID" value="NZ_JACOON010000002.1"/>
</dbReference>
<feature type="domain" description="HTH cro/C1-type" evidence="2">
    <location>
        <begin position="8"/>
        <end position="62"/>
    </location>
</feature>
<dbReference type="EMBL" id="JACOON010000002">
    <property type="protein sequence ID" value="MBC5647849.1"/>
    <property type="molecule type" value="Genomic_DNA"/>
</dbReference>
<dbReference type="SUPFAM" id="SSF47413">
    <property type="entry name" value="lambda repressor-like DNA-binding domains"/>
    <property type="match status" value="1"/>
</dbReference>
<dbReference type="PANTHER" id="PTHR43236:SF1">
    <property type="entry name" value="BLL7220 PROTEIN"/>
    <property type="match status" value="1"/>
</dbReference>
<dbReference type="SMART" id="SM00530">
    <property type="entry name" value="HTH_XRE"/>
    <property type="match status" value="1"/>
</dbReference>
<sequence>MEFKGKRLRMARLYRNMSITDLEAHVTVSKQAISQYEKDEITPKVDVVLQFVKVLGFPLGFFTSKNLYNFAAKNNTFFRASATTKKLDLDTQEIKIEMIIFIYNFLKNYLDMPAFNLPRIDKIDDFDSMAQEVRNLWGVYDRPIENMVNLLERNGIIVSALDVQNKKIDAFTQMPFGKEEQFCVVLGNDKQSMVRRNFDAAHELGHIVMHRDMVVKDLAQEEYKAMEQEANLFAASFLLPHSAFDNDLSNPLDLNSYVLLKKKWKVSIAAMIMRARALGRISNFEYQALMKKRSYRKWIACEPFDKEWKLQEPTLFKKAIKILLDNGMSGDKILFELSKSGLTLNASDFEELLSLPKGMLDVIDEPELKLRLVK</sequence>
<protein>
    <submittedName>
        <fullName evidence="3">ImmA/IrrE family metallo-endopeptidase</fullName>
    </submittedName>
</protein>
<comment type="caution">
    <text evidence="3">The sequence shown here is derived from an EMBL/GenBank/DDBJ whole genome shotgun (WGS) entry which is preliminary data.</text>
</comment>
<dbReference type="InterPro" id="IPR052345">
    <property type="entry name" value="Rad_response_metalloprotease"/>
</dbReference>
<gene>
    <name evidence="3" type="ORF">H8S18_05830</name>
</gene>
<dbReference type="PANTHER" id="PTHR43236">
    <property type="entry name" value="ANTITOXIN HIGA1"/>
    <property type="match status" value="1"/>
</dbReference>
<proteinExistence type="inferred from homology"/>
<evidence type="ECO:0000256" key="1">
    <source>
        <dbReference type="ARBA" id="ARBA00007227"/>
    </source>
</evidence>
<evidence type="ECO:0000313" key="3">
    <source>
        <dbReference type="EMBL" id="MBC5647849.1"/>
    </source>
</evidence>
<dbReference type="Proteomes" id="UP000606889">
    <property type="component" value="Unassembled WGS sequence"/>
</dbReference>
<evidence type="ECO:0000259" key="2">
    <source>
        <dbReference type="PROSITE" id="PS50943"/>
    </source>
</evidence>
<dbReference type="InterPro" id="IPR010982">
    <property type="entry name" value="Lambda_DNA-bd_dom_sf"/>
</dbReference>
<dbReference type="Pfam" id="PF06114">
    <property type="entry name" value="Peptidase_M78"/>
    <property type="match status" value="1"/>
</dbReference>
<accession>A0ABR7EDJ3</accession>
<evidence type="ECO:0000313" key="4">
    <source>
        <dbReference type="Proteomes" id="UP000606889"/>
    </source>
</evidence>
<dbReference type="PROSITE" id="PS50943">
    <property type="entry name" value="HTH_CROC1"/>
    <property type="match status" value="1"/>
</dbReference>
<dbReference type="Gene3D" id="1.10.10.2910">
    <property type="match status" value="1"/>
</dbReference>
<dbReference type="Pfam" id="PF01381">
    <property type="entry name" value="HTH_3"/>
    <property type="match status" value="1"/>
</dbReference>
<keyword evidence="4" id="KW-1185">Reference proteome</keyword>
<dbReference type="Gene3D" id="1.10.260.40">
    <property type="entry name" value="lambda repressor-like DNA-binding domains"/>
    <property type="match status" value="1"/>
</dbReference>
<reference evidence="3 4" key="1">
    <citation type="submission" date="2020-08" db="EMBL/GenBank/DDBJ databases">
        <title>Genome public.</title>
        <authorList>
            <person name="Liu C."/>
            <person name="Sun Q."/>
        </authorList>
    </citation>
    <scope>NUCLEOTIDE SEQUENCE [LARGE SCALE GENOMIC DNA]</scope>
    <source>
        <strain evidence="3 4">NSJ-35</strain>
    </source>
</reference>